<accession>A0A2N5VQL5</accession>
<dbReference type="EMBL" id="PGCI01000001">
    <property type="protein sequence ID" value="PLW52264.1"/>
    <property type="molecule type" value="Genomic_DNA"/>
</dbReference>
<dbReference type="AlphaFoldDB" id="A0A2N5VQL5"/>
<name>A0A2N5VQL5_9BASI</name>
<sequence length="142" mass="16365">MKLPPKTKTLLLQLANLLLKEQFLNIKRIKKLNITDLMDKTQAISDLLEKTQAIPDLWDKTQAIPDLRDKNQAIPELRDKTQALSDLQDKTQAIPDLQDKTEATIPIRKILITKIMLPILDPDKMLVYKGSVRIQRTKRIFA</sequence>
<organism evidence="1 2">
    <name type="scientific">Puccinia coronata f. sp. avenae</name>
    <dbReference type="NCBI Taxonomy" id="200324"/>
    <lineage>
        <taxon>Eukaryota</taxon>
        <taxon>Fungi</taxon>
        <taxon>Dikarya</taxon>
        <taxon>Basidiomycota</taxon>
        <taxon>Pucciniomycotina</taxon>
        <taxon>Pucciniomycetes</taxon>
        <taxon>Pucciniales</taxon>
        <taxon>Pucciniaceae</taxon>
        <taxon>Puccinia</taxon>
    </lineage>
</organism>
<comment type="caution">
    <text evidence="1">The sequence shown here is derived from an EMBL/GenBank/DDBJ whole genome shotgun (WGS) entry which is preliminary data.</text>
</comment>
<protein>
    <submittedName>
        <fullName evidence="1">Uncharacterized protein</fullName>
    </submittedName>
</protein>
<evidence type="ECO:0000313" key="1">
    <source>
        <dbReference type="EMBL" id="PLW52264.1"/>
    </source>
</evidence>
<gene>
    <name evidence="1" type="ORF">PCASD_00014</name>
</gene>
<dbReference type="Proteomes" id="UP000235392">
    <property type="component" value="Unassembled WGS sequence"/>
</dbReference>
<evidence type="ECO:0000313" key="2">
    <source>
        <dbReference type="Proteomes" id="UP000235392"/>
    </source>
</evidence>
<reference evidence="1 2" key="1">
    <citation type="submission" date="2017-11" db="EMBL/GenBank/DDBJ databases">
        <title>De novo assembly and phasing of dikaryotic genomes from two isolates of Puccinia coronata f. sp. avenae, the causal agent of oat crown rust.</title>
        <authorList>
            <person name="Miller M.E."/>
            <person name="Zhang Y."/>
            <person name="Omidvar V."/>
            <person name="Sperschneider J."/>
            <person name="Schwessinger B."/>
            <person name="Raley C."/>
            <person name="Palmer J.M."/>
            <person name="Garnica D."/>
            <person name="Upadhyaya N."/>
            <person name="Rathjen J."/>
            <person name="Taylor J.M."/>
            <person name="Park R.F."/>
            <person name="Dodds P.N."/>
            <person name="Hirsch C.D."/>
            <person name="Kianian S.F."/>
            <person name="Figueroa M."/>
        </authorList>
    </citation>
    <scope>NUCLEOTIDE SEQUENCE [LARGE SCALE GENOMIC DNA]</scope>
    <source>
        <strain evidence="1">12SD80</strain>
    </source>
</reference>
<proteinExistence type="predicted"/>